<sequence length="166" mass="17969">MIIFLDFEASSLGKHGFPIEVGWVAEDGAGESHPIRPAPGWVEWSAEAEGIHGISRDRLLRDGTPFDAVARRMMETLTNHDLYASAPSWDGKWLSTLLRAAGLPWHALRLRASDEAQRDAVLAVLERGGVPIGARATSSTASSSPPAGPRSRRHPRTARSRTRAGS</sequence>
<dbReference type="SUPFAM" id="SSF53098">
    <property type="entry name" value="Ribonuclease H-like"/>
    <property type="match status" value="1"/>
</dbReference>
<reference evidence="2 3" key="1">
    <citation type="submission" date="2021-01" db="EMBL/GenBank/DDBJ databases">
        <title>Belnapia mucosa sp. nov. and Belnapia arida sp. nov., isolated from the Tabernas Desert (Almeria, Spain).</title>
        <authorList>
            <person name="Molina-Menor E."/>
            <person name="Vidal-Verdu A."/>
            <person name="Calonge A."/>
            <person name="Satari L."/>
            <person name="Pereto J."/>
            <person name="Porcar M."/>
        </authorList>
    </citation>
    <scope>NUCLEOTIDE SEQUENCE [LARGE SCALE GENOMIC DNA]</scope>
    <source>
        <strain evidence="2 3">T18</strain>
    </source>
</reference>
<comment type="caution">
    <text evidence="2">The sequence shown here is derived from an EMBL/GenBank/DDBJ whole genome shotgun (WGS) entry which is preliminary data.</text>
</comment>
<organism evidence="2 3">
    <name type="scientific">Belnapia arida</name>
    <dbReference type="NCBI Taxonomy" id="2804533"/>
    <lineage>
        <taxon>Bacteria</taxon>
        <taxon>Pseudomonadati</taxon>
        <taxon>Pseudomonadota</taxon>
        <taxon>Alphaproteobacteria</taxon>
        <taxon>Acetobacterales</taxon>
        <taxon>Roseomonadaceae</taxon>
        <taxon>Belnapia</taxon>
    </lineage>
</organism>
<proteinExistence type="predicted"/>
<feature type="compositionally biased region" description="Basic residues" evidence="1">
    <location>
        <begin position="150"/>
        <end position="166"/>
    </location>
</feature>
<dbReference type="InterPro" id="IPR012337">
    <property type="entry name" value="RNaseH-like_sf"/>
</dbReference>
<dbReference type="InterPro" id="IPR036397">
    <property type="entry name" value="RNaseH_sf"/>
</dbReference>
<dbReference type="Proteomes" id="UP000660885">
    <property type="component" value="Unassembled WGS sequence"/>
</dbReference>
<dbReference type="Gene3D" id="3.30.420.10">
    <property type="entry name" value="Ribonuclease H-like superfamily/Ribonuclease H"/>
    <property type="match status" value="1"/>
</dbReference>
<feature type="compositionally biased region" description="Low complexity" evidence="1">
    <location>
        <begin position="133"/>
        <end position="145"/>
    </location>
</feature>
<accession>A0ABS1U6M8</accession>
<dbReference type="EMBL" id="JAETWB010000012">
    <property type="protein sequence ID" value="MBL6080322.1"/>
    <property type="molecule type" value="Genomic_DNA"/>
</dbReference>
<keyword evidence="3" id="KW-1185">Reference proteome</keyword>
<protein>
    <submittedName>
        <fullName evidence="2">Transcriptional regulator</fullName>
    </submittedName>
</protein>
<feature type="region of interest" description="Disordered" evidence="1">
    <location>
        <begin position="132"/>
        <end position="166"/>
    </location>
</feature>
<name>A0ABS1U6M8_9PROT</name>
<evidence type="ECO:0000313" key="2">
    <source>
        <dbReference type="EMBL" id="MBL6080322.1"/>
    </source>
</evidence>
<evidence type="ECO:0000256" key="1">
    <source>
        <dbReference type="SAM" id="MobiDB-lite"/>
    </source>
</evidence>
<evidence type="ECO:0000313" key="3">
    <source>
        <dbReference type="Proteomes" id="UP000660885"/>
    </source>
</evidence>
<gene>
    <name evidence="2" type="ORF">JMJ56_20095</name>
</gene>
<dbReference type="RefSeq" id="WP_202833557.1">
    <property type="nucleotide sequence ID" value="NZ_JAETWB010000012.1"/>
</dbReference>